<dbReference type="Gene3D" id="2.170.270.10">
    <property type="entry name" value="SET domain"/>
    <property type="match status" value="1"/>
</dbReference>
<dbReference type="AlphaFoldDB" id="A0AAD5WWB4"/>
<evidence type="ECO:0000313" key="3">
    <source>
        <dbReference type="Proteomes" id="UP001212841"/>
    </source>
</evidence>
<reference evidence="2" key="1">
    <citation type="submission" date="2020-05" db="EMBL/GenBank/DDBJ databases">
        <title>Phylogenomic resolution of chytrid fungi.</title>
        <authorList>
            <person name="Stajich J.E."/>
            <person name="Amses K."/>
            <person name="Simmons R."/>
            <person name="Seto K."/>
            <person name="Myers J."/>
            <person name="Bonds A."/>
            <person name="Quandt C.A."/>
            <person name="Barry K."/>
            <person name="Liu P."/>
            <person name="Grigoriev I."/>
            <person name="Longcore J.E."/>
            <person name="James T.Y."/>
        </authorList>
    </citation>
    <scope>NUCLEOTIDE SEQUENCE</scope>
    <source>
        <strain evidence="2">JEL0318</strain>
    </source>
</reference>
<comment type="caution">
    <text evidence="2">The sequence shown here is derived from an EMBL/GenBank/DDBJ whole genome shotgun (WGS) entry which is preliminary data.</text>
</comment>
<dbReference type="InterPro" id="IPR046341">
    <property type="entry name" value="SET_dom_sf"/>
</dbReference>
<feature type="non-terminal residue" evidence="2">
    <location>
        <position position="309"/>
    </location>
</feature>
<feature type="region of interest" description="Disordered" evidence="1">
    <location>
        <begin position="278"/>
        <end position="309"/>
    </location>
</feature>
<name>A0AAD5WWB4_9FUNG</name>
<accession>A0AAD5WWB4</accession>
<proteinExistence type="predicted"/>
<evidence type="ECO:0000313" key="2">
    <source>
        <dbReference type="EMBL" id="KAJ3024854.1"/>
    </source>
</evidence>
<keyword evidence="3" id="KW-1185">Reference proteome</keyword>
<evidence type="ECO:0008006" key="4">
    <source>
        <dbReference type="Google" id="ProtNLM"/>
    </source>
</evidence>
<organism evidence="2 3">
    <name type="scientific">Rhizophlyctis rosea</name>
    <dbReference type="NCBI Taxonomy" id="64517"/>
    <lineage>
        <taxon>Eukaryota</taxon>
        <taxon>Fungi</taxon>
        <taxon>Fungi incertae sedis</taxon>
        <taxon>Chytridiomycota</taxon>
        <taxon>Chytridiomycota incertae sedis</taxon>
        <taxon>Chytridiomycetes</taxon>
        <taxon>Rhizophlyctidales</taxon>
        <taxon>Rhizophlyctidaceae</taxon>
        <taxon>Rhizophlyctis</taxon>
    </lineage>
</organism>
<evidence type="ECO:0000256" key="1">
    <source>
        <dbReference type="SAM" id="MobiDB-lite"/>
    </source>
</evidence>
<dbReference type="SUPFAM" id="SSF82199">
    <property type="entry name" value="SET domain"/>
    <property type="match status" value="1"/>
</dbReference>
<dbReference type="Proteomes" id="UP001212841">
    <property type="component" value="Unassembled WGS sequence"/>
</dbReference>
<feature type="compositionally biased region" description="Basic and acidic residues" evidence="1">
    <location>
        <begin position="284"/>
        <end position="309"/>
    </location>
</feature>
<protein>
    <recommendedName>
        <fullName evidence="4">SET domain-containing protein</fullName>
    </recommendedName>
</protein>
<sequence length="309" mass="34729">MPSDAFEAEYESCTSVFAIANSNRFSCPEIESLIHRISSTPSPTDDILRISQKILDTTTTLPIIDPLPPHPISNVRRLGLFTSSQIVPGQYICDIRGDLLPVRELWNRKLKAVDVPIQQDSSIAPPFVFSHPSKRVRLDDGEGVVVDAREYGARDGRFLRGWCGGVGLGLEEGSGDRCNAILKTIIVDDSEESELQTELFPNERFLLGVFATEVIQPGEEIILDRREWPGYPCVCEDEEGCRVVKGIAEHEKWRKEVEEEEVRRAAEERARIEAQAVAGAASAKLERRKEKEKKQVEKERDEEVDKDDA</sequence>
<dbReference type="EMBL" id="JADGJD010003217">
    <property type="protein sequence ID" value="KAJ3024854.1"/>
    <property type="molecule type" value="Genomic_DNA"/>
</dbReference>
<gene>
    <name evidence="2" type="ORF">HK097_006830</name>
</gene>